<dbReference type="Gene3D" id="2.30.42.10">
    <property type="match status" value="1"/>
</dbReference>
<dbReference type="InterPro" id="IPR036034">
    <property type="entry name" value="PDZ_sf"/>
</dbReference>
<gene>
    <name evidence="2" type="ORF">PBRA_006799</name>
    <name evidence="3" type="ORF">PLBR_LOCUS8036</name>
</gene>
<name>A0A0G4ITW0_PLABS</name>
<reference evidence="3 5" key="2">
    <citation type="submission" date="2018-03" db="EMBL/GenBank/DDBJ databases">
        <authorList>
            <person name="Fogelqvist J."/>
        </authorList>
    </citation>
    <scope>NUCLEOTIDE SEQUENCE [LARGE SCALE GENOMIC DNA]</scope>
</reference>
<proteinExistence type="predicted"/>
<evidence type="ECO:0000313" key="4">
    <source>
        <dbReference type="Proteomes" id="UP000039324"/>
    </source>
</evidence>
<evidence type="ECO:0000313" key="3">
    <source>
        <dbReference type="EMBL" id="SPR00821.1"/>
    </source>
</evidence>
<reference evidence="2 4" key="1">
    <citation type="submission" date="2015-02" db="EMBL/GenBank/DDBJ databases">
        <authorList>
            <person name="Chooi Y.-H."/>
        </authorList>
    </citation>
    <scope>NUCLEOTIDE SEQUENCE [LARGE SCALE GENOMIC DNA]</scope>
    <source>
        <strain evidence="2">E3</strain>
    </source>
</reference>
<evidence type="ECO:0008006" key="6">
    <source>
        <dbReference type="Google" id="ProtNLM"/>
    </source>
</evidence>
<evidence type="ECO:0000313" key="2">
    <source>
        <dbReference type="EMBL" id="CEO98685.1"/>
    </source>
</evidence>
<organism evidence="2 4">
    <name type="scientific">Plasmodiophora brassicae</name>
    <name type="common">Clubroot disease agent</name>
    <dbReference type="NCBI Taxonomy" id="37360"/>
    <lineage>
        <taxon>Eukaryota</taxon>
        <taxon>Sar</taxon>
        <taxon>Rhizaria</taxon>
        <taxon>Endomyxa</taxon>
        <taxon>Phytomyxea</taxon>
        <taxon>Plasmodiophorida</taxon>
        <taxon>Plasmodiophoridae</taxon>
        <taxon>Plasmodiophora</taxon>
    </lineage>
</organism>
<dbReference type="AlphaFoldDB" id="A0A0G4ITW0"/>
<dbReference type="EMBL" id="OVEO01000015">
    <property type="protein sequence ID" value="SPR00821.1"/>
    <property type="molecule type" value="Genomic_DNA"/>
</dbReference>
<dbReference type="EMBL" id="CDSF01000086">
    <property type="protein sequence ID" value="CEO98685.1"/>
    <property type="molecule type" value="Genomic_DNA"/>
</dbReference>
<dbReference type="SUPFAM" id="SSF50156">
    <property type="entry name" value="PDZ domain-like"/>
    <property type="match status" value="1"/>
</dbReference>
<geneLocation type="mitochondrion" evidence="3"/>
<feature type="region of interest" description="Disordered" evidence="1">
    <location>
        <begin position="1"/>
        <end position="25"/>
    </location>
</feature>
<keyword evidence="4" id="KW-1185">Reference proteome</keyword>
<keyword evidence="3" id="KW-0496">Mitochondrion</keyword>
<dbReference type="Proteomes" id="UP000290189">
    <property type="component" value="Unassembled WGS sequence"/>
</dbReference>
<protein>
    <recommendedName>
        <fullName evidence="6">PDZ domain-containing protein</fullName>
    </recommendedName>
</protein>
<feature type="compositionally biased region" description="Acidic residues" evidence="1">
    <location>
        <begin position="9"/>
        <end position="20"/>
    </location>
</feature>
<evidence type="ECO:0000313" key="5">
    <source>
        <dbReference type="Proteomes" id="UP000290189"/>
    </source>
</evidence>
<evidence type="ECO:0000256" key="1">
    <source>
        <dbReference type="SAM" id="MobiDB-lite"/>
    </source>
</evidence>
<dbReference type="Proteomes" id="UP000039324">
    <property type="component" value="Unassembled WGS sequence"/>
</dbReference>
<sequence>MRRRYEVDGVVDSEDDDADEPLERAPLPPVRRFTAPVIGTRTLGRPRRQVLQTTGKWALSLSIADGRPDPAQAFLIVLEVVDESPAWNQGLRPGDLFIQFGDLDRLSFRLCGSSLSVLRDRIASCVESPLSCVIVRGPRLFNIQLRGMRWDHGVALGAVINTYPEPVPGKAAAKPAPTASSCSELQSAFERGLRLGLNSFSEPHRAA</sequence>
<accession>A0A0G4ITW0</accession>